<dbReference type="Pfam" id="PF07195">
    <property type="entry name" value="FliD_C"/>
    <property type="match status" value="1"/>
</dbReference>
<evidence type="ECO:0000256" key="4">
    <source>
        <dbReference type="ARBA" id="ARBA00023143"/>
    </source>
</evidence>
<comment type="subunit">
    <text evidence="2 5">Homopentamer.</text>
</comment>
<name>A0A3S3S9B9_9BURK</name>
<evidence type="ECO:0000256" key="1">
    <source>
        <dbReference type="ARBA" id="ARBA00009764"/>
    </source>
</evidence>
<comment type="function">
    <text evidence="5">Required for morphogenesis and for the elongation of the flagellar filament by facilitating polymerization of the flagellin monomers at the tip of growing filament. Forms a capping structure, which prevents flagellin subunits (transported through the central channel of the flagellum) from leaking out without polymerization at the distal end.</text>
</comment>
<dbReference type="PANTHER" id="PTHR30288:SF0">
    <property type="entry name" value="FLAGELLAR HOOK-ASSOCIATED PROTEIN 2"/>
    <property type="match status" value="1"/>
</dbReference>
<dbReference type="GO" id="GO:0007155">
    <property type="term" value="P:cell adhesion"/>
    <property type="evidence" value="ECO:0007669"/>
    <property type="project" value="InterPro"/>
</dbReference>
<protein>
    <recommendedName>
        <fullName evidence="5">Flagellar hook-associated protein 2</fullName>
        <shortName evidence="5">HAP2</shortName>
    </recommendedName>
    <alternativeName>
        <fullName evidence="5">Flagellar cap protein</fullName>
    </alternativeName>
</protein>
<reference evidence="8 9" key="1">
    <citation type="submission" date="2019-01" db="EMBL/GenBank/DDBJ databases">
        <authorList>
            <person name="Chen W.-M."/>
        </authorList>
    </citation>
    <scope>NUCLEOTIDE SEQUENCE [LARGE SCALE GENOMIC DNA]</scope>
    <source>
        <strain evidence="8 9">ICH-3</strain>
    </source>
</reference>
<dbReference type="InterPro" id="IPR010809">
    <property type="entry name" value="FliD_C"/>
</dbReference>
<sequence>MATITSTGIGSGLDVNSIVTQLMALESRPLNILQQAKSGLDTKLSAIGTLQSRMSALRDASNTLTSVSLWNQTVANSANAAALKVSTSAGAAAGRYAVQVDKLASTQTLASTAFSGPGAVIGEGSLTIELGSWTGEPAPTGFTAKSGAAPVVVTIGPDDTSLEKIRDKINQSEAGVTATLINDASGTRLSLRSKETGAENAFRITASETVDDGNPATGLSAFAYTAMAASPMTRSQTAINAEATINGIPITSASNTLEGVADGLTLTLSQVTTSEVEVNVAPDTAAIQKSIETFVSAFNDVANYIRDQTKYNPDTKVGGTLQGDRLVVSLQAQLRAIVNQGSEASDTFERLTDIGISFTSTGTLSINSSRLTDALGNLPELRKVLAADGTDTASSGFIDRFKDFASSVLGAEGAFENRTASLKGQISLNQKSQESMERRLTQTEERLRRQYQALDTAMSSLSGTADYLTQQLTLIANTSSRG</sequence>
<comment type="caution">
    <text evidence="8">The sequence shown here is derived from an EMBL/GenBank/DDBJ whole genome shotgun (WGS) entry which is preliminary data.</text>
</comment>
<dbReference type="Pfam" id="PF02465">
    <property type="entry name" value="FliD_N"/>
    <property type="match status" value="1"/>
</dbReference>
<evidence type="ECO:0000313" key="9">
    <source>
        <dbReference type="Proteomes" id="UP000288178"/>
    </source>
</evidence>
<dbReference type="GO" id="GO:0009421">
    <property type="term" value="C:bacterial-type flagellum filament cap"/>
    <property type="evidence" value="ECO:0007669"/>
    <property type="project" value="InterPro"/>
</dbReference>
<dbReference type="InterPro" id="IPR040026">
    <property type="entry name" value="FliD"/>
</dbReference>
<evidence type="ECO:0000256" key="5">
    <source>
        <dbReference type="RuleBase" id="RU362066"/>
    </source>
</evidence>
<dbReference type="GO" id="GO:0005576">
    <property type="term" value="C:extracellular region"/>
    <property type="evidence" value="ECO:0007669"/>
    <property type="project" value="UniProtKB-SubCell"/>
</dbReference>
<comment type="subcellular location">
    <subcellularLocation>
        <location evidence="5">Secreted</location>
    </subcellularLocation>
    <subcellularLocation>
        <location evidence="5">Bacterial flagellum</location>
    </subcellularLocation>
</comment>
<organism evidence="8 9">
    <name type="scientific">Rubrivivax albus</name>
    <dbReference type="NCBI Taxonomy" id="2499835"/>
    <lineage>
        <taxon>Bacteria</taxon>
        <taxon>Pseudomonadati</taxon>
        <taxon>Pseudomonadota</taxon>
        <taxon>Betaproteobacteria</taxon>
        <taxon>Burkholderiales</taxon>
        <taxon>Sphaerotilaceae</taxon>
        <taxon>Rubrivivax</taxon>
    </lineage>
</organism>
<proteinExistence type="inferred from homology"/>
<feature type="domain" description="Flagellar hook-associated protein 2 N-terminal" evidence="6">
    <location>
        <begin position="11"/>
        <end position="107"/>
    </location>
</feature>
<keyword evidence="8" id="KW-0966">Cell projection</keyword>
<dbReference type="InterPro" id="IPR003481">
    <property type="entry name" value="FliD_N"/>
</dbReference>
<dbReference type="GO" id="GO:0009424">
    <property type="term" value="C:bacterial-type flagellum hook"/>
    <property type="evidence" value="ECO:0007669"/>
    <property type="project" value="UniProtKB-UniRule"/>
</dbReference>
<keyword evidence="3" id="KW-0175">Coiled coil</keyword>
<evidence type="ECO:0000313" key="8">
    <source>
        <dbReference type="EMBL" id="RVT48866.1"/>
    </source>
</evidence>
<gene>
    <name evidence="8" type="ORF">ENE75_21145</name>
</gene>
<keyword evidence="9" id="KW-1185">Reference proteome</keyword>
<keyword evidence="5" id="KW-0964">Secreted</keyword>
<dbReference type="PANTHER" id="PTHR30288">
    <property type="entry name" value="FLAGELLAR CAP/ASSEMBLY PROTEIN FLID"/>
    <property type="match status" value="1"/>
</dbReference>
<accession>A0A3S3S9B9</accession>
<keyword evidence="8" id="KW-0969">Cilium</keyword>
<comment type="similarity">
    <text evidence="1 5">Belongs to the FliD family.</text>
</comment>
<evidence type="ECO:0000256" key="3">
    <source>
        <dbReference type="ARBA" id="ARBA00023054"/>
    </source>
</evidence>
<evidence type="ECO:0000256" key="2">
    <source>
        <dbReference type="ARBA" id="ARBA00011255"/>
    </source>
</evidence>
<dbReference type="Proteomes" id="UP000288178">
    <property type="component" value="Unassembled WGS sequence"/>
</dbReference>
<keyword evidence="8" id="KW-0282">Flagellum</keyword>
<dbReference type="RefSeq" id="WP_128200410.1">
    <property type="nucleotide sequence ID" value="NZ_SACT01000009.1"/>
</dbReference>
<feature type="domain" description="Flagellar hook-associated protein 2 C-terminal" evidence="7">
    <location>
        <begin position="238"/>
        <end position="461"/>
    </location>
</feature>
<evidence type="ECO:0000259" key="7">
    <source>
        <dbReference type="Pfam" id="PF07195"/>
    </source>
</evidence>
<keyword evidence="4 5" id="KW-0975">Bacterial flagellum</keyword>
<dbReference type="OrthoDB" id="9810816at2"/>
<evidence type="ECO:0000259" key="6">
    <source>
        <dbReference type="Pfam" id="PF02465"/>
    </source>
</evidence>
<dbReference type="AlphaFoldDB" id="A0A3S3S9B9"/>
<dbReference type="EMBL" id="SACT01000009">
    <property type="protein sequence ID" value="RVT48866.1"/>
    <property type="molecule type" value="Genomic_DNA"/>
</dbReference>
<dbReference type="GO" id="GO:0071973">
    <property type="term" value="P:bacterial-type flagellum-dependent cell motility"/>
    <property type="evidence" value="ECO:0007669"/>
    <property type="project" value="TreeGrafter"/>
</dbReference>